<protein>
    <recommendedName>
        <fullName evidence="3">Chitin-binding type-4 domain-containing protein</fullName>
    </recommendedName>
</protein>
<sequence length="230" mass="25327">MHRLIVIMVKIQLLYSLAVAASALAAPSGIFSSLFSSLDKRACTNPSNLLKNAGFESKSIKPWVYAPYYPKLTSQKLVTSGYKSGQALQISGLAKTQNDYGFSRLEQNFTNCKFGKYELSWSMYLPKGAAQGLDPRVPSMTIWVYDRAGDGQVGTLSFGPNSFNSSLGYPVKQETHKVNQWVNLSMKLPYNINVGKCTLVINWIVPGQETGKGDGKLTLKLDNFVLKPAK</sequence>
<organism evidence="2">
    <name type="scientific">Gibberella zeae (strain ATCC MYA-4620 / CBS 123657 / FGSC 9075 / NRRL 31084 / PH-1)</name>
    <name type="common">Wheat head blight fungus</name>
    <name type="synonym">Fusarium graminearum</name>
    <dbReference type="NCBI Taxonomy" id="229533"/>
    <lineage>
        <taxon>Eukaryota</taxon>
        <taxon>Fungi</taxon>
        <taxon>Dikarya</taxon>
        <taxon>Ascomycota</taxon>
        <taxon>Pezizomycotina</taxon>
        <taxon>Sordariomycetes</taxon>
        <taxon>Hypocreomycetidae</taxon>
        <taxon>Hypocreales</taxon>
        <taxon>Nectriaceae</taxon>
        <taxon>Fusarium</taxon>
    </lineage>
</organism>
<feature type="chain" id="PRO_5009750567" description="Chitin-binding type-4 domain-containing protein" evidence="1">
    <location>
        <begin position="26"/>
        <end position="230"/>
    </location>
</feature>
<accession>A0A098DN11</accession>
<proteinExistence type="predicted"/>
<name>A0A098DN11_GIBZE</name>
<dbReference type="AlphaFoldDB" id="A0A098DN11"/>
<reference evidence="2" key="1">
    <citation type="journal article" date="2007" name="Science">
        <title>The Fusarium graminearum genome reveals a link between localized polymorphism and pathogen specialization.</title>
        <authorList>
            <person name="Cuomo C.A."/>
            <person name="Gueldener U."/>
            <person name="Xu J.-R."/>
            <person name="Trail F."/>
            <person name="Turgeon B.G."/>
            <person name="Di Pietro A."/>
            <person name="Walton J.D."/>
            <person name="Ma L.-J."/>
            <person name="Baker S.E."/>
            <person name="Rep M."/>
            <person name="Adam G."/>
            <person name="Antoniw J."/>
            <person name="Baldwin T."/>
            <person name="Calvo S.E."/>
            <person name="Chang Y.-L."/>
            <person name="DeCaprio D."/>
            <person name="Gale L.R."/>
            <person name="Gnerre S."/>
            <person name="Goswami R.S."/>
            <person name="Hammond-Kosack K."/>
            <person name="Harris L.J."/>
            <person name="Hilburn K."/>
            <person name="Kennell J.C."/>
            <person name="Kroken S."/>
            <person name="Magnuson J.K."/>
            <person name="Mannhaupt G."/>
            <person name="Mauceli E.W."/>
            <person name="Mewes H.-W."/>
            <person name="Mitterbauer R."/>
            <person name="Muehlbauer G."/>
            <person name="Muensterkoetter M."/>
            <person name="Nelson D."/>
            <person name="O'Donnell K."/>
            <person name="Ouellet T."/>
            <person name="Qi W."/>
            <person name="Quesneville H."/>
            <person name="Roncero M.I.G."/>
            <person name="Seong K.-Y."/>
            <person name="Tetko I.V."/>
            <person name="Urban M."/>
            <person name="Waalwijk C."/>
            <person name="Ward T.J."/>
            <person name="Yao J."/>
            <person name="Birren B.W."/>
            <person name="Kistler H.C."/>
        </authorList>
    </citation>
    <scope>NUCLEOTIDE SEQUENCE [LARGE SCALE GENOMIC DNA]</scope>
    <source>
        <strain evidence="2">PH-1 / ATCC MYA-4620 / FGSC 9075 / NRRL 31084</strain>
    </source>
</reference>
<dbReference type="EMBL" id="HG970333">
    <property type="status" value="NOT_ANNOTATED_CDS"/>
    <property type="molecule type" value="Genomic_DNA"/>
</dbReference>
<gene>
    <name evidence="2" type="primary">FG11513.1</name>
</gene>
<evidence type="ECO:0000313" key="2">
    <source>
        <dbReference type="EnsemblFungi" id="CEF79827"/>
    </source>
</evidence>
<dbReference type="Gene3D" id="2.60.120.260">
    <property type="entry name" value="Galactose-binding domain-like"/>
    <property type="match status" value="1"/>
</dbReference>
<evidence type="ECO:0008006" key="3">
    <source>
        <dbReference type="Google" id="ProtNLM"/>
    </source>
</evidence>
<reference evidence="2" key="3">
    <citation type="submission" date="2017-01" db="UniProtKB">
        <authorList>
            <consortium name="EnsemblFungi"/>
        </authorList>
    </citation>
    <scope>IDENTIFICATION</scope>
    <source>
        <strain evidence="2">PH-1 / ATCC MYA-4620 / FGSC 9075 / NRRL 31084</strain>
    </source>
</reference>
<feature type="signal peptide" evidence="1">
    <location>
        <begin position="1"/>
        <end position="25"/>
    </location>
</feature>
<dbReference type="EnsemblFungi" id="CEF79827">
    <property type="protein sequence ID" value="CEF79827"/>
    <property type="gene ID" value="FGRRES_11513_M"/>
</dbReference>
<reference evidence="2" key="2">
    <citation type="journal article" date="2010" name="Nature">
        <title>Comparative genomics reveals mobile pathogenicity chromosomes in Fusarium.</title>
        <authorList>
            <person name="Ma L.J."/>
            <person name="van der Does H.C."/>
            <person name="Borkovich K.A."/>
            <person name="Coleman J.J."/>
            <person name="Daboussi M.J."/>
            <person name="Di Pietro A."/>
            <person name="Dufresne M."/>
            <person name="Freitag M."/>
            <person name="Grabherr M."/>
            <person name="Henrissat B."/>
            <person name="Houterman P.M."/>
            <person name="Kang S."/>
            <person name="Shim W.B."/>
            <person name="Woloshuk C."/>
            <person name="Xie X."/>
            <person name="Xu J.R."/>
            <person name="Antoniw J."/>
            <person name="Baker S.E."/>
            <person name="Bluhm B.H."/>
            <person name="Breakspear A."/>
            <person name="Brown D.W."/>
            <person name="Butchko R.A."/>
            <person name="Chapman S."/>
            <person name="Coulson R."/>
            <person name="Coutinho P.M."/>
            <person name="Danchin E.G."/>
            <person name="Diener A."/>
            <person name="Gale L.R."/>
            <person name="Gardiner D.M."/>
            <person name="Goff S."/>
            <person name="Hammond-Kosack K.E."/>
            <person name="Hilburn K."/>
            <person name="Hua-Van A."/>
            <person name="Jonkers W."/>
            <person name="Kazan K."/>
            <person name="Kodira C.D."/>
            <person name="Koehrsen M."/>
            <person name="Kumar L."/>
            <person name="Lee Y.H."/>
            <person name="Li L."/>
            <person name="Manners J.M."/>
            <person name="Miranda-Saavedra D."/>
            <person name="Mukherjee M."/>
            <person name="Park G."/>
            <person name="Park J."/>
            <person name="Park S.Y."/>
            <person name="Proctor R.H."/>
            <person name="Regev A."/>
            <person name="Ruiz-Roldan M.C."/>
            <person name="Sain D."/>
            <person name="Sakthikumar S."/>
            <person name="Sykes S."/>
            <person name="Schwartz D.C."/>
            <person name="Turgeon B.G."/>
            <person name="Wapinski I."/>
            <person name="Yoder O."/>
            <person name="Young S."/>
            <person name="Zeng Q."/>
            <person name="Zhou S."/>
            <person name="Galagan J."/>
            <person name="Cuomo C.A."/>
            <person name="Kistler H.C."/>
            <person name="Rep M."/>
        </authorList>
    </citation>
    <scope>GENOME REANNOTATION</scope>
    <source>
        <strain evidence="2">PH-1 / ATCC MYA-4620 / FGSC 9075 / NRRL 31084</strain>
    </source>
</reference>
<accession>A0A0E0S8K2</accession>
<evidence type="ECO:0000256" key="1">
    <source>
        <dbReference type="SAM" id="SignalP"/>
    </source>
</evidence>
<keyword evidence="1" id="KW-0732">Signal</keyword>